<feature type="compositionally biased region" description="Low complexity" evidence="15">
    <location>
        <begin position="1208"/>
        <end position="1220"/>
    </location>
</feature>
<evidence type="ECO:0000256" key="9">
    <source>
        <dbReference type="ARBA" id="ARBA00023029"/>
    </source>
</evidence>
<feature type="compositionally biased region" description="Low complexity" evidence="15">
    <location>
        <begin position="1270"/>
        <end position="1282"/>
    </location>
</feature>
<comment type="subunit">
    <text evidence="13">Homodimer.</text>
</comment>
<evidence type="ECO:0000256" key="13">
    <source>
        <dbReference type="RuleBase" id="RU362094"/>
    </source>
</evidence>
<dbReference type="GO" id="GO:0046872">
    <property type="term" value="F:metal ion binding"/>
    <property type="evidence" value="ECO:0007669"/>
    <property type="project" value="UniProtKB-KW"/>
</dbReference>
<keyword evidence="11 12" id="KW-0413">Isomerase</keyword>
<dbReference type="InterPro" id="IPR001241">
    <property type="entry name" value="Topo_IIA"/>
</dbReference>
<comment type="cofactor">
    <cofactor evidence="2">
        <name>Ca(2+)</name>
        <dbReference type="ChEBI" id="CHEBI:29108"/>
    </cofactor>
</comment>
<comment type="similarity">
    <text evidence="4 13">Belongs to the type II topoisomerase family.</text>
</comment>
<evidence type="ECO:0000256" key="5">
    <source>
        <dbReference type="ARBA" id="ARBA00022723"/>
    </source>
</evidence>
<sequence length="1468" mass="171059">MEHILMRPDTYIGSVEYQEQLMWVYDFKNERFKEKKISYVPGLYKIFGHLLTSSNYDDSDKKVTGGRNGYGAKLANIFSKAFTVECASAKCGKKYKQVFENNLSTINSPDITTYEKSKSYTKITFEPDLKKFGMKKLEDDIVSLLAKRVYDLAGILPKSVKIQYNSKKIDFQSFEDYIKYYFKEKDLPQMFVQRFGEHWEIGVVVQDFQDQFQQVSFVNSIWTIRGGTHVNHVTDQIAQNLIEQINKKHKKIEIKPFQIKQSLWIFINSLIYNPSFDSQTKETLTLKASSFGSKCEISEKFLKQLSKCGVIESIVERAEQKETMKLKKELGTNQKKSKLFGIPKLEDANKAGTSESSKCTLILTEGDSAKSLAMSGIQVVGRDYYGVFPLKGKLINVRDIGIKQALANDEISNIIKILGLFLGTKYNNQNINTLRYGSIMIMADQDHDGSHIKGLVINFIHQLWPSLIQDVRSFVKEFVTPIIKASKDKEKHQFFTISEYEKWAQQKGQALKNYKIKYYKGLGTSTSAEAKEYFKDIANHQIKFKYLGENDDEKIKLAFGKNFSEDRKNWLANFNPNIYVDHRQKELTYGDFIDKELIHFSIADNLRSIPSLMDGLKPGQRKILFGCFKRKLKAEIKVAQLSGYIAEQTAYHHGEMSLQMTIVNMAQDFVGSNNLNLLMPIGQFGTRMMGGKDSASARYIFTNLSNLTRVLFNEQDDPLLNYQIEEGLKIEPQFYLPILPLVLINGCEGIGTGWSTYIPCYSPIDIIQNIKRKLNGKQFHRMKPWYKGFQGLIEAREQDQTQYSNYGKYEIVGSNILRITELPLRVWTREFKNHLEEMAQKQDEIKDIQENHKDNKISFEITTTSNLVLINLKHEDIEKRFKLKQNLSCNNMVLFNSQGKLQRYQNECEILDEFYNLRYELYRKRKENMLKQMNQKFEKLSNKYRFISEIIDGQLQIFKKKKDQIVQMLIDNNYKTYQQIYDLKSKINPLEATHNIQNEESGDKSGKISDKDGLKNHPYGYLLQINMYQFTQDKLLELKNQMQQQKDMLEQLNAKSIELLWLDDLDLFEKLYLKNLTDIEIQYHEEHMNSYNKNRQIFQPQQRENLSVAQNQETTLHTKVDDLMQINSERVKELMPQAVHRQVSQIEPTIKNGPKEQIIQKKQMDDDDEENITRTKQIRRFNRILNDDDENEMSIEETKEIPKQVEQKSNLSSSVKSNNKAVKEQKSDGRKRLNRSSENKNNQKRLREQKRKRKIQDSESDEEEDEDSNDSSGSEISFSNIDVSHEMAGQKRTTRLSAKKNQNESPTSKQKLTPKHIDKHRSIIDTQDNKQQAIKSSRKICDKEEIKLSEKNVDNKIVKPMTTQNNLKQGQISFIKKQVEDKFEQKQDSKLIKTSASEDQYDILTSLAKKREENLLLGRSKQKQNSYLNHSNNYIVQKLDDITEPPSLIERLNQISLQDSLKQIQEKK</sequence>
<dbReference type="PANTHER" id="PTHR10169:SF38">
    <property type="entry name" value="DNA TOPOISOMERASE 2"/>
    <property type="match status" value="1"/>
</dbReference>
<evidence type="ECO:0000256" key="14">
    <source>
        <dbReference type="SAM" id="Coils"/>
    </source>
</evidence>
<feature type="compositionally biased region" description="Basic and acidic residues" evidence="15">
    <location>
        <begin position="1221"/>
        <end position="1238"/>
    </location>
</feature>
<dbReference type="InterPro" id="IPR014721">
    <property type="entry name" value="Ribsml_uS5_D2-typ_fold_subgr"/>
</dbReference>
<evidence type="ECO:0000256" key="12">
    <source>
        <dbReference type="PROSITE-ProRule" id="PRU01384"/>
    </source>
</evidence>
<feature type="coiled-coil region" evidence="14">
    <location>
        <begin position="1028"/>
        <end position="1055"/>
    </location>
</feature>
<dbReference type="InterPro" id="IPR050634">
    <property type="entry name" value="DNA_Topoisomerase_II"/>
</dbReference>
<dbReference type="InterPro" id="IPR001154">
    <property type="entry name" value="TopoII_euk"/>
</dbReference>
<dbReference type="Gene3D" id="3.30.1490.30">
    <property type="match status" value="1"/>
</dbReference>
<evidence type="ECO:0000256" key="10">
    <source>
        <dbReference type="ARBA" id="ARBA00023125"/>
    </source>
</evidence>
<evidence type="ECO:0000259" key="17">
    <source>
        <dbReference type="PROSITE" id="PS52040"/>
    </source>
</evidence>
<keyword evidence="19" id="KW-1185">Reference proteome</keyword>
<evidence type="ECO:0000256" key="15">
    <source>
        <dbReference type="SAM" id="MobiDB-lite"/>
    </source>
</evidence>
<protein>
    <recommendedName>
        <fullName evidence="13">DNA topoisomerase 2</fullName>
        <ecNumber evidence="13">5.6.2.2</ecNumber>
    </recommendedName>
</protein>
<dbReference type="SMART" id="SM00433">
    <property type="entry name" value="TOP2c"/>
    <property type="match status" value="1"/>
</dbReference>
<evidence type="ECO:0000313" key="18">
    <source>
        <dbReference type="EMBL" id="CDW84992.1"/>
    </source>
</evidence>
<dbReference type="Proteomes" id="UP000039865">
    <property type="component" value="Unassembled WGS sequence"/>
</dbReference>
<dbReference type="PROSITE" id="PS00177">
    <property type="entry name" value="TOPOISOMERASE_II"/>
    <property type="match status" value="1"/>
</dbReference>
<dbReference type="GO" id="GO:0005634">
    <property type="term" value="C:nucleus"/>
    <property type="evidence" value="ECO:0007669"/>
    <property type="project" value="TreeGrafter"/>
</dbReference>
<dbReference type="InterPro" id="IPR006171">
    <property type="entry name" value="TOPRIM_dom"/>
</dbReference>
<dbReference type="FunFam" id="3.30.230.10:FF:000008">
    <property type="entry name" value="DNA topoisomerase 2"/>
    <property type="match status" value="1"/>
</dbReference>
<dbReference type="FunFam" id="3.40.50.670:FF:000001">
    <property type="entry name" value="DNA topoisomerase 2"/>
    <property type="match status" value="2"/>
</dbReference>
<feature type="region of interest" description="Disordered" evidence="15">
    <location>
        <begin position="1144"/>
        <end position="1175"/>
    </location>
</feature>
<evidence type="ECO:0000256" key="3">
    <source>
        <dbReference type="ARBA" id="ARBA00001946"/>
    </source>
</evidence>
<keyword evidence="5" id="KW-0479">Metal-binding</keyword>
<dbReference type="GO" id="GO:0005524">
    <property type="term" value="F:ATP binding"/>
    <property type="evidence" value="ECO:0007669"/>
    <property type="project" value="UniProtKB-UniRule"/>
</dbReference>
<evidence type="ECO:0000256" key="1">
    <source>
        <dbReference type="ARBA" id="ARBA00000185"/>
    </source>
</evidence>
<evidence type="ECO:0000256" key="4">
    <source>
        <dbReference type="ARBA" id="ARBA00011080"/>
    </source>
</evidence>
<feature type="compositionally biased region" description="Polar residues" evidence="15">
    <location>
        <begin position="1299"/>
        <end position="1311"/>
    </location>
</feature>
<dbReference type="GO" id="GO:0003918">
    <property type="term" value="F:DNA topoisomerase type II (double strand cut, ATP-hydrolyzing) activity"/>
    <property type="evidence" value="ECO:0007669"/>
    <property type="project" value="UniProtKB-UniRule"/>
</dbReference>
<dbReference type="PRINTS" id="PR01158">
    <property type="entry name" value="TOPISMRASEII"/>
</dbReference>
<feature type="domain" description="Toprim" evidence="16">
    <location>
        <begin position="359"/>
        <end position="475"/>
    </location>
</feature>
<keyword evidence="14" id="KW-0175">Coiled coil</keyword>
<dbReference type="Gene3D" id="3.30.1360.40">
    <property type="match status" value="1"/>
</dbReference>
<evidence type="ECO:0000313" key="19">
    <source>
        <dbReference type="Proteomes" id="UP000039865"/>
    </source>
</evidence>
<dbReference type="Gene3D" id="3.30.565.10">
    <property type="entry name" value="Histidine kinase-like ATPase, C-terminal domain"/>
    <property type="match status" value="2"/>
</dbReference>
<dbReference type="OrthoDB" id="276498at2759"/>
<feature type="coiled-coil region" evidence="14">
    <location>
        <begin position="824"/>
        <end position="851"/>
    </location>
</feature>
<dbReference type="InterPro" id="IPR013759">
    <property type="entry name" value="Topo_IIA_B_C"/>
</dbReference>
<dbReference type="Pfam" id="PF16898">
    <property type="entry name" value="TOPRIM_C"/>
    <property type="match status" value="1"/>
</dbReference>
<feature type="compositionally biased region" description="Acidic residues" evidence="15">
    <location>
        <begin position="1258"/>
        <end position="1269"/>
    </location>
</feature>
<evidence type="ECO:0000256" key="11">
    <source>
        <dbReference type="ARBA" id="ARBA00023235"/>
    </source>
</evidence>
<dbReference type="SUPFAM" id="SSF54211">
    <property type="entry name" value="Ribosomal protein S5 domain 2-like"/>
    <property type="match status" value="1"/>
</dbReference>
<dbReference type="PRINTS" id="PR00418">
    <property type="entry name" value="TPI2FAMILY"/>
</dbReference>
<dbReference type="Gene3D" id="3.30.230.10">
    <property type="match status" value="1"/>
</dbReference>
<dbReference type="PANTHER" id="PTHR10169">
    <property type="entry name" value="DNA TOPOISOMERASE/GYRASE"/>
    <property type="match status" value="1"/>
</dbReference>
<evidence type="ECO:0000256" key="2">
    <source>
        <dbReference type="ARBA" id="ARBA00001913"/>
    </source>
</evidence>
<proteinExistence type="inferred from homology"/>
<evidence type="ECO:0000259" key="16">
    <source>
        <dbReference type="PROSITE" id="PS50880"/>
    </source>
</evidence>
<comment type="function">
    <text evidence="13">Control of topological states of DNA by transient breakage and subsequent rejoining of DNA strands. Topoisomerase II makes double-strand breaks.</text>
</comment>
<name>A0A078AUS6_STYLE</name>
<dbReference type="SUPFAM" id="SSF56719">
    <property type="entry name" value="Type II DNA topoisomerase"/>
    <property type="match status" value="1"/>
</dbReference>
<dbReference type="EMBL" id="CCKQ01013344">
    <property type="protein sequence ID" value="CDW84992.1"/>
    <property type="molecule type" value="Genomic_DNA"/>
</dbReference>
<feature type="region of interest" description="Disordered" evidence="15">
    <location>
        <begin position="1199"/>
        <end position="1329"/>
    </location>
</feature>
<dbReference type="SUPFAM" id="SSF55874">
    <property type="entry name" value="ATPase domain of HSP90 chaperone/DNA topoisomerase II/histidine kinase"/>
    <property type="match status" value="1"/>
</dbReference>
<keyword evidence="10 12" id="KW-0238">DNA-binding</keyword>
<dbReference type="Pfam" id="PF00521">
    <property type="entry name" value="DNA_topoisoIV"/>
    <property type="match status" value="1"/>
</dbReference>
<dbReference type="InterPro" id="IPR002205">
    <property type="entry name" value="Topo_IIA_dom_A"/>
</dbReference>
<evidence type="ECO:0000256" key="6">
    <source>
        <dbReference type="ARBA" id="ARBA00022741"/>
    </source>
</evidence>
<comment type="catalytic activity">
    <reaction evidence="1 12 13">
        <text>ATP-dependent breakage, passage and rejoining of double-stranded DNA.</text>
        <dbReference type="EC" id="5.6.2.2"/>
    </reaction>
</comment>
<keyword evidence="7 13" id="KW-0067">ATP-binding</keyword>
<dbReference type="InterPro" id="IPR036890">
    <property type="entry name" value="HATPase_C_sf"/>
</dbReference>
<dbReference type="InterPro" id="IPR018522">
    <property type="entry name" value="TopoIIA_CS"/>
</dbReference>
<dbReference type="InterPro" id="IPR013760">
    <property type="entry name" value="Topo_IIA-like_dom_sf"/>
</dbReference>
<keyword evidence="6 13" id="KW-0547">Nucleotide-binding</keyword>
<dbReference type="InterPro" id="IPR013757">
    <property type="entry name" value="Topo_IIA_A_a_sf"/>
</dbReference>
<feature type="domain" description="Topo IIA-type catalytic" evidence="17">
    <location>
        <begin position="609"/>
        <end position="1065"/>
    </location>
</feature>
<evidence type="ECO:0000256" key="7">
    <source>
        <dbReference type="ARBA" id="ARBA00022840"/>
    </source>
</evidence>
<dbReference type="FunFam" id="3.90.199.10:FF:000002">
    <property type="entry name" value="DNA topoisomerase 2"/>
    <property type="match status" value="1"/>
</dbReference>
<dbReference type="Pfam" id="PF01751">
    <property type="entry name" value="Toprim"/>
    <property type="match status" value="1"/>
</dbReference>
<dbReference type="InterPro" id="IPR013506">
    <property type="entry name" value="Topo_IIA_bsu_dom2"/>
</dbReference>
<evidence type="ECO:0000256" key="8">
    <source>
        <dbReference type="ARBA" id="ARBA00022842"/>
    </source>
</evidence>
<feature type="compositionally biased region" description="Basic residues" evidence="15">
    <location>
        <begin position="1242"/>
        <end position="1254"/>
    </location>
</feature>
<dbReference type="PROSITE" id="PS50880">
    <property type="entry name" value="TOPRIM"/>
    <property type="match status" value="1"/>
</dbReference>
<dbReference type="Gene3D" id="3.90.199.10">
    <property type="entry name" value="Topoisomerase II, domain 5"/>
    <property type="match status" value="1"/>
</dbReference>
<dbReference type="FunFam" id="3.30.1490.30:FF:000001">
    <property type="entry name" value="DNA topoisomerase 2"/>
    <property type="match status" value="1"/>
</dbReference>
<dbReference type="InParanoid" id="A0A078AUS6"/>
<dbReference type="GO" id="GO:0000712">
    <property type="term" value="P:resolution of meiotic recombination intermediates"/>
    <property type="evidence" value="ECO:0007669"/>
    <property type="project" value="TreeGrafter"/>
</dbReference>
<dbReference type="InterPro" id="IPR013758">
    <property type="entry name" value="Topo_IIA_A/C_ab"/>
</dbReference>
<accession>A0A078AUS6</accession>
<dbReference type="Gene3D" id="3.40.50.670">
    <property type="match status" value="1"/>
</dbReference>
<comment type="cofactor">
    <cofactor evidence="3">
        <name>Mg(2+)</name>
        <dbReference type="ChEBI" id="CHEBI:18420"/>
    </cofactor>
</comment>
<feature type="active site" description="O-(5'-phospho-DNA)-tyrosine intermediate" evidence="12">
    <location>
        <position position="699"/>
    </location>
</feature>
<keyword evidence="9 12" id="KW-0799">Topoisomerase</keyword>
<dbReference type="EC" id="5.6.2.2" evidence="13"/>
<keyword evidence="8" id="KW-0460">Magnesium</keyword>
<dbReference type="Pfam" id="PF00204">
    <property type="entry name" value="DNA_gyraseB"/>
    <property type="match status" value="1"/>
</dbReference>
<dbReference type="SMART" id="SM00434">
    <property type="entry name" value="TOP4c"/>
    <property type="match status" value="1"/>
</dbReference>
<dbReference type="GO" id="GO:0006265">
    <property type="term" value="P:DNA topological change"/>
    <property type="evidence" value="ECO:0007669"/>
    <property type="project" value="UniProtKB-UniRule"/>
</dbReference>
<reference evidence="18 19" key="1">
    <citation type="submission" date="2014-06" db="EMBL/GenBank/DDBJ databases">
        <authorList>
            <person name="Swart Estienne"/>
        </authorList>
    </citation>
    <scope>NUCLEOTIDE SEQUENCE [LARGE SCALE GENOMIC DNA]</scope>
    <source>
        <strain evidence="18 19">130c</strain>
    </source>
</reference>
<dbReference type="InterPro" id="IPR031660">
    <property type="entry name" value="TOPRIM_C"/>
</dbReference>
<dbReference type="Gene3D" id="1.10.268.10">
    <property type="entry name" value="Topoisomerase, domain 3"/>
    <property type="match status" value="1"/>
</dbReference>
<gene>
    <name evidence="18" type="primary">Contig10598.g11319</name>
    <name evidence="18" type="ORF">STYLEM_14062</name>
</gene>
<dbReference type="GO" id="GO:0003677">
    <property type="term" value="F:DNA binding"/>
    <property type="evidence" value="ECO:0007669"/>
    <property type="project" value="UniProtKB-UniRule"/>
</dbReference>
<dbReference type="PROSITE" id="PS52040">
    <property type="entry name" value="TOPO_IIA"/>
    <property type="match status" value="1"/>
</dbReference>
<organism evidence="18 19">
    <name type="scientific">Stylonychia lemnae</name>
    <name type="common">Ciliate</name>
    <dbReference type="NCBI Taxonomy" id="5949"/>
    <lineage>
        <taxon>Eukaryota</taxon>
        <taxon>Sar</taxon>
        <taxon>Alveolata</taxon>
        <taxon>Ciliophora</taxon>
        <taxon>Intramacronucleata</taxon>
        <taxon>Spirotrichea</taxon>
        <taxon>Stichotrichia</taxon>
        <taxon>Sporadotrichida</taxon>
        <taxon>Oxytrichidae</taxon>
        <taxon>Stylonychinae</taxon>
        <taxon>Stylonychia</taxon>
    </lineage>
</organism>
<dbReference type="InterPro" id="IPR020568">
    <property type="entry name" value="Ribosomal_Su5_D2-typ_SF"/>
</dbReference>
<dbReference type="CDD" id="cd03481">
    <property type="entry name" value="TopoIIA_Trans_ScTopoIIA"/>
    <property type="match status" value="1"/>
</dbReference>
<dbReference type="GO" id="GO:0000819">
    <property type="term" value="P:sister chromatid segregation"/>
    <property type="evidence" value="ECO:0007669"/>
    <property type="project" value="TreeGrafter"/>
</dbReference>